<dbReference type="PANTHER" id="PTHR30487">
    <property type="entry name" value="TYPE 4 PREPILIN-LIKE PROTEINS LEADER PEPTIDE-PROCESSING ENZYME"/>
    <property type="match status" value="1"/>
</dbReference>
<comment type="caution">
    <text evidence="4">The sequence shown here is derived from an EMBL/GenBank/DDBJ whole genome shotgun (WGS) entry which is preliminary data.</text>
</comment>
<dbReference type="GO" id="GO:0016787">
    <property type="term" value="F:hydrolase activity"/>
    <property type="evidence" value="ECO:0007669"/>
    <property type="project" value="UniProtKB-KW"/>
</dbReference>
<keyword evidence="2" id="KW-0472">Membrane</keyword>
<dbReference type="InterPro" id="IPR000045">
    <property type="entry name" value="Prepilin_IV_endopep_pep"/>
</dbReference>
<evidence type="ECO:0000256" key="1">
    <source>
        <dbReference type="ARBA" id="ARBA00005801"/>
    </source>
</evidence>
<feature type="domain" description="Prepilin type IV endopeptidase peptidase" evidence="3">
    <location>
        <begin position="29"/>
        <end position="140"/>
    </location>
</feature>
<keyword evidence="4" id="KW-0378">Hydrolase</keyword>
<dbReference type="EC" id="3.4.23.-" evidence="4"/>
<feature type="transmembrane region" description="Helical" evidence="2">
    <location>
        <begin position="76"/>
        <end position="93"/>
    </location>
</feature>
<gene>
    <name evidence="4" type="ORF">RH857_01425</name>
</gene>
<accession>A0ABU1FQ68</accession>
<evidence type="ECO:0000313" key="5">
    <source>
        <dbReference type="Proteomes" id="UP001260872"/>
    </source>
</evidence>
<comment type="similarity">
    <text evidence="1">Belongs to the peptidase A24 family.</text>
</comment>
<evidence type="ECO:0000313" key="4">
    <source>
        <dbReference type="EMBL" id="MDR5710803.1"/>
    </source>
</evidence>
<keyword evidence="2" id="KW-1133">Transmembrane helix</keyword>
<protein>
    <submittedName>
        <fullName evidence="4">A24 family peptidase</fullName>
        <ecNumber evidence="4">3.4.23.-</ecNumber>
    </submittedName>
</protein>
<keyword evidence="5" id="KW-1185">Reference proteome</keyword>
<evidence type="ECO:0000259" key="3">
    <source>
        <dbReference type="Pfam" id="PF01478"/>
    </source>
</evidence>
<feature type="transmembrane region" description="Helical" evidence="2">
    <location>
        <begin position="52"/>
        <end position="70"/>
    </location>
</feature>
<sequence>MIHLFGDLLTSGSAAHVVAGLLLLAGGGVFAVCAVSLGFIDLREHRLPNRILYPWAGITAVILVLVSFLLGEGSSLVRALLGGLAWGAAFLLIRLVHPPSLGMGDVKLVVVLGMYAAYLGWETLAAAVVVSFLLGGLVCLGLVLARRASRATRVPFGPFLLAGTALALIFSPASQVDAGEVRCLGLGPPCTQGPPSPLP</sequence>
<name>A0ABU1FQ68_9MICC</name>
<feature type="transmembrane region" description="Helical" evidence="2">
    <location>
        <begin position="156"/>
        <end position="173"/>
    </location>
</feature>
<dbReference type="EMBL" id="JAVKGT010000002">
    <property type="protein sequence ID" value="MDR5710803.1"/>
    <property type="molecule type" value="Genomic_DNA"/>
</dbReference>
<feature type="transmembrane region" description="Helical" evidence="2">
    <location>
        <begin position="124"/>
        <end position="144"/>
    </location>
</feature>
<reference evidence="5" key="1">
    <citation type="submission" date="2023-07" db="EMBL/GenBank/DDBJ databases">
        <title>Description of three actinobacteria isolated from air of manufacturing shop in a pharmaceutical factory.</title>
        <authorList>
            <person name="Zhang D.-F."/>
        </authorList>
    </citation>
    <scope>NUCLEOTIDE SEQUENCE [LARGE SCALE GENOMIC DNA]</scope>
    <source>
        <strain evidence="5">CCTCC AB 207010</strain>
    </source>
</reference>
<organism evidence="4 5">
    <name type="scientific">Nesterenkonia flava</name>
    <dbReference type="NCBI Taxonomy" id="469799"/>
    <lineage>
        <taxon>Bacteria</taxon>
        <taxon>Bacillati</taxon>
        <taxon>Actinomycetota</taxon>
        <taxon>Actinomycetes</taxon>
        <taxon>Micrococcales</taxon>
        <taxon>Micrococcaceae</taxon>
        <taxon>Nesterenkonia</taxon>
    </lineage>
</organism>
<proteinExistence type="inferred from homology"/>
<keyword evidence="2" id="KW-0812">Transmembrane</keyword>
<dbReference type="Gene3D" id="1.20.120.1220">
    <property type="match status" value="1"/>
</dbReference>
<dbReference type="PANTHER" id="PTHR30487:SF0">
    <property type="entry name" value="PREPILIN LEADER PEPTIDASE_N-METHYLTRANSFERASE-RELATED"/>
    <property type="match status" value="1"/>
</dbReference>
<evidence type="ECO:0000256" key="2">
    <source>
        <dbReference type="SAM" id="Phobius"/>
    </source>
</evidence>
<dbReference type="Pfam" id="PF01478">
    <property type="entry name" value="Peptidase_A24"/>
    <property type="match status" value="1"/>
</dbReference>
<dbReference type="RefSeq" id="WP_310536192.1">
    <property type="nucleotide sequence ID" value="NZ_BAAAOC010000015.1"/>
</dbReference>
<dbReference type="InterPro" id="IPR050882">
    <property type="entry name" value="Prepilin_peptidase/N-MTase"/>
</dbReference>
<dbReference type="Proteomes" id="UP001260872">
    <property type="component" value="Unassembled WGS sequence"/>
</dbReference>
<feature type="transmembrane region" description="Helical" evidence="2">
    <location>
        <begin position="14"/>
        <end position="40"/>
    </location>
</feature>